<accession>A0AAF0YHC9</accession>
<protein>
    <submittedName>
        <fullName evidence="1">Uncharacterized protein</fullName>
    </submittedName>
</protein>
<dbReference type="AlphaFoldDB" id="A0AAF0YHC9"/>
<sequence>MATTQMRIEDHILENFEHLEDDADVILLVDTLQRTREIEGDLGDYSSARIFAPIKEEGIERPPSPKAHVVPLRSTLRRAALSAAAAKESVSRPTSRWSTVSSASAYSAPSVYSQASEVAFSDPAPIPAPTTAGFAHAWAFSQASNPKLRLRPDLEATASGSVDPVPQGRWAKFKTAAGRLRIKVGKGTGGRQ</sequence>
<dbReference type="Proteomes" id="UP000827549">
    <property type="component" value="Chromosome 5"/>
</dbReference>
<evidence type="ECO:0000313" key="1">
    <source>
        <dbReference type="EMBL" id="WOO83603.1"/>
    </source>
</evidence>
<organism evidence="1 2">
    <name type="scientific">Vanrija pseudolonga</name>
    <dbReference type="NCBI Taxonomy" id="143232"/>
    <lineage>
        <taxon>Eukaryota</taxon>
        <taxon>Fungi</taxon>
        <taxon>Dikarya</taxon>
        <taxon>Basidiomycota</taxon>
        <taxon>Agaricomycotina</taxon>
        <taxon>Tremellomycetes</taxon>
        <taxon>Trichosporonales</taxon>
        <taxon>Trichosporonaceae</taxon>
        <taxon>Vanrija</taxon>
    </lineage>
</organism>
<proteinExistence type="predicted"/>
<dbReference type="EMBL" id="CP086718">
    <property type="protein sequence ID" value="WOO83603.1"/>
    <property type="molecule type" value="Genomic_DNA"/>
</dbReference>
<dbReference type="RefSeq" id="XP_062629629.1">
    <property type="nucleotide sequence ID" value="XM_062773645.1"/>
</dbReference>
<dbReference type="GeneID" id="87810297"/>
<name>A0AAF0YHC9_9TREE</name>
<evidence type="ECO:0000313" key="2">
    <source>
        <dbReference type="Proteomes" id="UP000827549"/>
    </source>
</evidence>
<keyword evidence="2" id="KW-1185">Reference proteome</keyword>
<reference evidence="1" key="1">
    <citation type="submission" date="2023-10" db="EMBL/GenBank/DDBJ databases">
        <authorList>
            <person name="Noh H."/>
        </authorList>
    </citation>
    <scope>NUCLEOTIDE SEQUENCE</scope>
    <source>
        <strain evidence="1">DUCC4014</strain>
    </source>
</reference>
<gene>
    <name evidence="1" type="ORF">LOC62_05G007123</name>
</gene>